<dbReference type="Proteomes" id="UP001273799">
    <property type="component" value="Unassembled WGS sequence"/>
</dbReference>
<sequence>MIKVAVVGASGRMGKTVCDAVTAAADLKLVARLDHGDPLTAENLNGATVAVEFTVPDATKANVLALLEAGVDVVVGTSGWDDADLAEVKTRAQETGQSVLVAPNFGLSAVLAMKFAELAAPYFESVEVLEMHHPDKVDAPSGTAFATAQRIAQARQKAGVPASPDATTIDPEGARGAVIDDVHVHAVRLRGLNAHEEILLGNPAEQLVIRQDSFDRTSFMPGVLLAVRKISGRGGLTYGLEDLLDL</sequence>
<keyword evidence="5 13" id="KW-0220">Diaminopimelate biosynthesis</keyword>
<dbReference type="AlphaFoldDB" id="A0A1G6ZHG6"/>
<evidence type="ECO:0000256" key="4">
    <source>
        <dbReference type="ARBA" id="ARBA00022857"/>
    </source>
</evidence>
<dbReference type="RefSeq" id="WP_074660631.1">
    <property type="nucleotide sequence ID" value="NZ_FNAU01000001.1"/>
</dbReference>
<dbReference type="Pfam" id="PF05173">
    <property type="entry name" value="DapB_C"/>
    <property type="match status" value="1"/>
</dbReference>
<feature type="binding site" evidence="13">
    <location>
        <position position="34"/>
    </location>
    <ligand>
        <name>NAD(+)</name>
        <dbReference type="ChEBI" id="CHEBI:57540"/>
    </ligand>
</feature>
<evidence type="ECO:0000313" key="17">
    <source>
        <dbReference type="EMBL" id="SDE01086.1"/>
    </source>
</evidence>
<reference evidence="18" key="1">
    <citation type="submission" date="2016-10" db="EMBL/GenBank/DDBJ databases">
        <authorList>
            <person name="Varghese N."/>
        </authorList>
    </citation>
    <scope>NUCLEOTIDE SEQUENCE [LARGE SCALE GENOMIC DNA]</scope>
    <source>
        <strain evidence="18">DSM 20639</strain>
    </source>
</reference>
<feature type="active site" description="Proton donor/acceptor" evidence="13">
    <location>
        <position position="132"/>
    </location>
</feature>
<keyword evidence="6 13" id="KW-0560">Oxidoreductase</keyword>
<dbReference type="PANTHER" id="PTHR20836">
    <property type="entry name" value="DIHYDRODIPICOLINATE REDUCTASE"/>
    <property type="match status" value="1"/>
</dbReference>
<evidence type="ECO:0000313" key="16">
    <source>
        <dbReference type="EMBL" id="MDY5153914.1"/>
    </source>
</evidence>
<organism evidence="17 18">
    <name type="scientific">Actinobaculum suis</name>
    <dbReference type="NCBI Taxonomy" id="1657"/>
    <lineage>
        <taxon>Bacteria</taxon>
        <taxon>Bacillati</taxon>
        <taxon>Actinomycetota</taxon>
        <taxon>Actinomycetes</taxon>
        <taxon>Actinomycetales</taxon>
        <taxon>Actinomycetaceae</taxon>
        <taxon>Actinobaculum</taxon>
    </lineage>
</organism>
<dbReference type="SUPFAM" id="SSF55347">
    <property type="entry name" value="Glyceraldehyde-3-phosphate dehydrogenase-like, C-terminal domain"/>
    <property type="match status" value="1"/>
</dbReference>
<feature type="binding site" evidence="13">
    <location>
        <begin position="76"/>
        <end position="78"/>
    </location>
    <ligand>
        <name>NAD(+)</name>
        <dbReference type="ChEBI" id="CHEBI:57540"/>
    </ligand>
</feature>
<evidence type="ECO:0000256" key="12">
    <source>
        <dbReference type="ARBA" id="ARBA00049396"/>
    </source>
</evidence>
<evidence type="ECO:0000313" key="18">
    <source>
        <dbReference type="Proteomes" id="UP000182744"/>
    </source>
</evidence>
<dbReference type="HAMAP" id="MF_00102">
    <property type="entry name" value="DapB"/>
    <property type="match status" value="1"/>
</dbReference>
<evidence type="ECO:0000256" key="1">
    <source>
        <dbReference type="ARBA" id="ARBA00006642"/>
    </source>
</evidence>
<dbReference type="GO" id="GO:0016726">
    <property type="term" value="F:oxidoreductase activity, acting on CH or CH2 groups, NAD or NADP as acceptor"/>
    <property type="evidence" value="ECO:0007669"/>
    <property type="project" value="UniProtKB-UniRule"/>
</dbReference>
<reference evidence="17" key="2">
    <citation type="submission" date="2016-10" db="EMBL/GenBank/DDBJ databases">
        <authorList>
            <person name="de Groot N.N."/>
        </authorList>
    </citation>
    <scope>NUCLEOTIDE SEQUENCE [LARGE SCALE GENOMIC DNA]</scope>
    <source>
        <strain evidence="17">DSM 20639</strain>
    </source>
</reference>
<comment type="catalytic activity">
    <reaction evidence="11 13">
        <text>(S)-2,3,4,5-tetrahydrodipicolinate + NADP(+) + H2O = (2S,4S)-4-hydroxy-2,3,4,5-tetrahydrodipicolinate + NADPH + H(+)</text>
        <dbReference type="Rhea" id="RHEA:35331"/>
        <dbReference type="ChEBI" id="CHEBI:15377"/>
        <dbReference type="ChEBI" id="CHEBI:15378"/>
        <dbReference type="ChEBI" id="CHEBI:16845"/>
        <dbReference type="ChEBI" id="CHEBI:57783"/>
        <dbReference type="ChEBI" id="CHEBI:58349"/>
        <dbReference type="ChEBI" id="CHEBI:67139"/>
        <dbReference type="EC" id="1.17.1.8"/>
    </reaction>
</comment>
<feature type="active site" description="Proton donor" evidence="13">
    <location>
        <position position="136"/>
    </location>
</feature>
<dbReference type="FunFam" id="3.30.360.10:FF:000009">
    <property type="entry name" value="4-hydroxy-tetrahydrodipicolinate reductase"/>
    <property type="match status" value="1"/>
</dbReference>
<feature type="domain" description="Dihydrodipicolinate reductase C-terminal" evidence="15">
    <location>
        <begin position="109"/>
        <end position="244"/>
    </location>
</feature>
<dbReference type="InterPro" id="IPR000846">
    <property type="entry name" value="DapB_N"/>
</dbReference>
<dbReference type="Gene3D" id="3.30.360.10">
    <property type="entry name" value="Dihydrodipicolinate Reductase, domain 2"/>
    <property type="match status" value="1"/>
</dbReference>
<dbReference type="InterPro" id="IPR036291">
    <property type="entry name" value="NAD(P)-bd_dom_sf"/>
</dbReference>
<evidence type="ECO:0000259" key="14">
    <source>
        <dbReference type="Pfam" id="PF01113"/>
    </source>
</evidence>
<comment type="subcellular location">
    <subcellularLocation>
        <location evidence="13">Cytoplasm</location>
    </subcellularLocation>
</comment>
<protein>
    <recommendedName>
        <fullName evidence="10 13">4-hydroxy-tetrahydrodipicolinate reductase</fullName>
        <shortName evidence="13">HTPA reductase</shortName>
        <ecNumber evidence="10 13">1.17.1.8</ecNumber>
    </recommendedName>
</protein>
<comment type="similarity">
    <text evidence="1 13">Belongs to the DapB family.</text>
</comment>
<dbReference type="EMBL" id="JAWNFU010000004">
    <property type="protein sequence ID" value="MDY5153914.1"/>
    <property type="molecule type" value="Genomic_DNA"/>
</dbReference>
<evidence type="ECO:0000256" key="9">
    <source>
        <dbReference type="ARBA" id="ARBA00037922"/>
    </source>
</evidence>
<keyword evidence="3 13" id="KW-0028">Amino-acid biosynthesis</keyword>
<evidence type="ECO:0000256" key="13">
    <source>
        <dbReference type="HAMAP-Rule" id="MF_00102"/>
    </source>
</evidence>
<keyword evidence="2 13" id="KW-0963">Cytoplasm</keyword>
<dbReference type="GO" id="GO:0019877">
    <property type="term" value="P:diaminopimelate biosynthetic process"/>
    <property type="evidence" value="ECO:0007669"/>
    <property type="project" value="UniProtKB-UniRule"/>
</dbReference>
<dbReference type="GO" id="GO:0050661">
    <property type="term" value="F:NADP binding"/>
    <property type="evidence" value="ECO:0007669"/>
    <property type="project" value="UniProtKB-UniRule"/>
</dbReference>
<dbReference type="Proteomes" id="UP000182744">
    <property type="component" value="Unassembled WGS sequence"/>
</dbReference>
<reference evidence="16" key="3">
    <citation type="submission" date="2023-10" db="EMBL/GenBank/DDBJ databases">
        <title>Whole Genome based description of the genera Actinobaculum and Actinotignum reveals a complex phylogenetic relationship within the species included in the genus Actinotignum.</title>
        <authorList>
            <person name="Jensen C.S."/>
            <person name="Dargis R."/>
            <person name="Kemp M."/>
            <person name="Christensen J.J."/>
        </authorList>
    </citation>
    <scope>NUCLEOTIDE SEQUENCE</scope>
    <source>
        <strain evidence="16">Actinobaculum_suis_CCUG19206T</strain>
    </source>
</reference>
<comment type="caution">
    <text evidence="13">Lacks conserved residue(s) required for the propagation of feature annotation.</text>
</comment>
<comment type="function">
    <text evidence="13">Catalyzes the conversion of 4-hydroxy-tetrahydrodipicolinate (HTPA) to tetrahydrodipicolinate.</text>
</comment>
<dbReference type="InterPro" id="IPR022663">
    <property type="entry name" value="DapB_C"/>
</dbReference>
<dbReference type="InterPro" id="IPR023940">
    <property type="entry name" value="DHDPR_bac"/>
</dbReference>
<dbReference type="Gene3D" id="3.40.50.720">
    <property type="entry name" value="NAD(P)-binding Rossmann-like Domain"/>
    <property type="match status" value="1"/>
</dbReference>
<keyword evidence="4 13" id="KW-0521">NADP</keyword>
<dbReference type="PANTHER" id="PTHR20836:SF0">
    <property type="entry name" value="4-HYDROXY-TETRAHYDRODIPICOLINATE REDUCTASE 1, CHLOROPLASTIC-RELATED"/>
    <property type="match status" value="1"/>
</dbReference>
<name>A0A1G6ZHG6_9ACTO</name>
<dbReference type="UniPathway" id="UPA00034">
    <property type="reaction ID" value="UER00018"/>
</dbReference>
<evidence type="ECO:0000256" key="8">
    <source>
        <dbReference type="ARBA" id="ARBA00023154"/>
    </source>
</evidence>
<dbReference type="PROSITE" id="PS01298">
    <property type="entry name" value="DAPB"/>
    <property type="match status" value="1"/>
</dbReference>
<evidence type="ECO:0000256" key="5">
    <source>
        <dbReference type="ARBA" id="ARBA00022915"/>
    </source>
</evidence>
<keyword evidence="18" id="KW-1185">Reference proteome</keyword>
<proteinExistence type="inferred from homology"/>
<gene>
    <name evidence="13 16" type="primary">dapB</name>
    <name evidence="16" type="ORF">R6G71_07660</name>
    <name evidence="17" type="ORF">SAMN05421878_10189</name>
</gene>
<dbReference type="InterPro" id="IPR022664">
    <property type="entry name" value="DapB_N_CS"/>
</dbReference>
<evidence type="ECO:0000256" key="11">
    <source>
        <dbReference type="ARBA" id="ARBA00049080"/>
    </source>
</evidence>
<evidence type="ECO:0000256" key="3">
    <source>
        <dbReference type="ARBA" id="ARBA00022605"/>
    </source>
</evidence>
<keyword evidence="7 13" id="KW-0520">NAD</keyword>
<feature type="binding site" evidence="13">
    <location>
        <begin position="102"/>
        <end position="105"/>
    </location>
    <ligand>
        <name>NAD(+)</name>
        <dbReference type="ChEBI" id="CHEBI:57540"/>
    </ligand>
</feature>
<dbReference type="EMBL" id="FNAU01000001">
    <property type="protein sequence ID" value="SDE01086.1"/>
    <property type="molecule type" value="Genomic_DNA"/>
</dbReference>
<evidence type="ECO:0000256" key="6">
    <source>
        <dbReference type="ARBA" id="ARBA00023002"/>
    </source>
</evidence>
<feature type="binding site" evidence="13">
    <location>
        <begin position="8"/>
        <end position="13"/>
    </location>
    <ligand>
        <name>NAD(+)</name>
        <dbReference type="ChEBI" id="CHEBI:57540"/>
    </ligand>
</feature>
<evidence type="ECO:0000256" key="2">
    <source>
        <dbReference type="ARBA" id="ARBA00022490"/>
    </source>
</evidence>
<comment type="caution">
    <text evidence="13">Was originally thought to be a dihydrodipicolinate reductase (DHDPR), catalyzing the conversion of dihydrodipicolinate to tetrahydrodipicolinate. However, it was shown in E.coli that the substrate of the enzymatic reaction is not dihydrodipicolinate (DHDP) but in fact (2S,4S)-4-hydroxy-2,3,4,5-tetrahydrodipicolinic acid (HTPA), the product released by the DapA-catalyzed reaction.</text>
</comment>
<dbReference type="Pfam" id="PF01113">
    <property type="entry name" value="DapB_N"/>
    <property type="match status" value="1"/>
</dbReference>
<accession>A0A1G6ZHG6</accession>
<dbReference type="NCBIfam" id="TIGR00036">
    <property type="entry name" value="dapB"/>
    <property type="match status" value="1"/>
</dbReference>
<dbReference type="SUPFAM" id="SSF51735">
    <property type="entry name" value="NAD(P)-binding Rossmann-fold domains"/>
    <property type="match status" value="1"/>
</dbReference>
<evidence type="ECO:0000256" key="10">
    <source>
        <dbReference type="ARBA" id="ARBA00038983"/>
    </source>
</evidence>
<dbReference type="PIRSF" id="PIRSF000161">
    <property type="entry name" value="DHPR"/>
    <property type="match status" value="1"/>
</dbReference>
<dbReference type="GO" id="GO:0009089">
    <property type="term" value="P:lysine biosynthetic process via diaminopimelate"/>
    <property type="evidence" value="ECO:0007669"/>
    <property type="project" value="UniProtKB-UniRule"/>
</dbReference>
<dbReference type="GO" id="GO:0051287">
    <property type="term" value="F:NAD binding"/>
    <property type="evidence" value="ECO:0007669"/>
    <property type="project" value="UniProtKB-UniRule"/>
</dbReference>
<comment type="subunit">
    <text evidence="13">Homotetramer.</text>
</comment>
<feature type="domain" description="Dihydrodipicolinate reductase N-terminal" evidence="14">
    <location>
        <begin position="2"/>
        <end position="105"/>
    </location>
</feature>
<feature type="binding site" evidence="13">
    <location>
        <position position="133"/>
    </location>
    <ligand>
        <name>(S)-2,3,4,5-tetrahydrodipicolinate</name>
        <dbReference type="ChEBI" id="CHEBI:16845"/>
    </ligand>
</feature>
<comment type="pathway">
    <text evidence="9 13">Amino-acid biosynthesis; L-lysine biosynthesis via DAP pathway; (S)-tetrahydrodipicolinate from L-aspartate: step 4/4.</text>
</comment>
<keyword evidence="8 13" id="KW-0457">Lysine biosynthesis</keyword>
<dbReference type="GO" id="GO:0005829">
    <property type="term" value="C:cytosol"/>
    <property type="evidence" value="ECO:0007669"/>
    <property type="project" value="TreeGrafter"/>
</dbReference>
<comment type="catalytic activity">
    <reaction evidence="12 13">
        <text>(S)-2,3,4,5-tetrahydrodipicolinate + NAD(+) + H2O = (2S,4S)-4-hydroxy-2,3,4,5-tetrahydrodipicolinate + NADH + H(+)</text>
        <dbReference type="Rhea" id="RHEA:35323"/>
        <dbReference type="ChEBI" id="CHEBI:15377"/>
        <dbReference type="ChEBI" id="CHEBI:15378"/>
        <dbReference type="ChEBI" id="CHEBI:16845"/>
        <dbReference type="ChEBI" id="CHEBI:57540"/>
        <dbReference type="ChEBI" id="CHEBI:57945"/>
        <dbReference type="ChEBI" id="CHEBI:67139"/>
        <dbReference type="EC" id="1.17.1.8"/>
    </reaction>
</comment>
<feature type="binding site" evidence="13">
    <location>
        <begin position="142"/>
        <end position="143"/>
    </location>
    <ligand>
        <name>(S)-2,3,4,5-tetrahydrodipicolinate</name>
        <dbReference type="ChEBI" id="CHEBI:16845"/>
    </ligand>
</feature>
<dbReference type="CDD" id="cd02274">
    <property type="entry name" value="DHDPR_N"/>
    <property type="match status" value="1"/>
</dbReference>
<dbReference type="EC" id="1.17.1.8" evidence="10 13"/>
<evidence type="ECO:0000259" key="15">
    <source>
        <dbReference type="Pfam" id="PF05173"/>
    </source>
</evidence>
<evidence type="ECO:0000256" key="7">
    <source>
        <dbReference type="ARBA" id="ARBA00023027"/>
    </source>
</evidence>
<dbReference type="GO" id="GO:0008839">
    <property type="term" value="F:4-hydroxy-tetrahydrodipicolinate reductase"/>
    <property type="evidence" value="ECO:0007669"/>
    <property type="project" value="UniProtKB-UniRule"/>
</dbReference>